<accession>A0A2A6FJR2</accession>
<evidence type="ECO:0000313" key="1">
    <source>
        <dbReference type="EMBL" id="PDQ21698.1"/>
    </source>
</evidence>
<protein>
    <submittedName>
        <fullName evidence="1">Uncharacterized protein</fullName>
    </submittedName>
</protein>
<dbReference type="AlphaFoldDB" id="A0A2A6FJR2"/>
<organism evidence="1 2">
    <name type="scientific">Mesorhizobium sanjuanii</name>
    <dbReference type="NCBI Taxonomy" id="2037900"/>
    <lineage>
        <taxon>Bacteria</taxon>
        <taxon>Pseudomonadati</taxon>
        <taxon>Pseudomonadota</taxon>
        <taxon>Alphaproteobacteria</taxon>
        <taxon>Hyphomicrobiales</taxon>
        <taxon>Phyllobacteriaceae</taxon>
        <taxon>Mesorhizobium</taxon>
    </lineage>
</organism>
<comment type="caution">
    <text evidence="1">The sequence shown here is derived from an EMBL/GenBank/DDBJ whole genome shotgun (WGS) entry which is preliminary data.</text>
</comment>
<proteinExistence type="predicted"/>
<dbReference type="EMBL" id="NWQG01000042">
    <property type="protein sequence ID" value="PDQ21698.1"/>
    <property type="molecule type" value="Genomic_DNA"/>
</dbReference>
<name>A0A2A6FJR2_9HYPH</name>
<keyword evidence="2" id="KW-1185">Reference proteome</keyword>
<sequence length="62" mass="7174">MFRGFIDPPSPFAPVEEWIEFRTSMETIEPRTADIQDYIDQANAEIERLKGLPDTCLDGMLR</sequence>
<gene>
    <name evidence="1" type="ORF">CN311_07695</name>
</gene>
<evidence type="ECO:0000313" key="2">
    <source>
        <dbReference type="Proteomes" id="UP000219182"/>
    </source>
</evidence>
<dbReference type="Proteomes" id="UP000219182">
    <property type="component" value="Unassembled WGS sequence"/>
</dbReference>
<dbReference type="RefSeq" id="WP_097572728.1">
    <property type="nucleotide sequence ID" value="NZ_NWQG01000042.1"/>
</dbReference>
<reference evidence="1 2" key="1">
    <citation type="submission" date="2017-09" db="EMBL/GenBank/DDBJ databases">
        <title>Mesorhizobum sanjuanii sp. nov. isolated from nodules of Lotus tenuis in saline-alkaline lowlands of Flooding Pampa.</title>
        <authorList>
            <person name="Sannazzaro A.I."/>
            <person name="Torres Tejerizo G.A."/>
            <person name="Fontana F."/>
            <person name="Cumpa Velazquez L.M."/>
            <person name="Hansen L."/>
            <person name="Pistorio M."/>
            <person name="Estrella M.J."/>
        </authorList>
    </citation>
    <scope>NUCLEOTIDE SEQUENCE [LARGE SCALE GENOMIC DNA]</scope>
    <source>
        <strain evidence="1 2">BSA136</strain>
    </source>
</reference>